<dbReference type="Gene3D" id="1.10.238.10">
    <property type="entry name" value="EF-hand"/>
    <property type="match status" value="1"/>
</dbReference>
<protein>
    <recommendedName>
        <fullName evidence="1">EF-hand domain-containing protein</fullName>
    </recommendedName>
</protein>
<sequence>MITATGEILYNRFGRGISQAINHWVCMHACVWKGTVICPLKGLSSNRPIFIWKLESKLNTSALLLQDMSKLEQSVVSLVELFEEYAGQDEKKTQLSPAELKQLLENELSREDFKKKFNPEQIDEVMKKLNKNHDGQINFREFCNFVSILAKGYFKQKKGKAGAEKEEEEA</sequence>
<dbReference type="GO" id="GO:0005615">
    <property type="term" value="C:extracellular space"/>
    <property type="evidence" value="ECO:0007669"/>
    <property type="project" value="TreeGrafter"/>
</dbReference>
<accession>A0AAD7RGM3</accession>
<dbReference type="InterPro" id="IPR011992">
    <property type="entry name" value="EF-hand-dom_pair"/>
</dbReference>
<dbReference type="GO" id="GO:0048471">
    <property type="term" value="C:perinuclear region of cytoplasm"/>
    <property type="evidence" value="ECO:0007669"/>
    <property type="project" value="TreeGrafter"/>
</dbReference>
<dbReference type="SUPFAM" id="SSF47473">
    <property type="entry name" value="EF-hand"/>
    <property type="match status" value="1"/>
</dbReference>
<comment type="caution">
    <text evidence="2">The sequence shown here is derived from an EMBL/GenBank/DDBJ whole genome shotgun (WGS) entry which is preliminary data.</text>
</comment>
<name>A0AAD7RGM3_9TELE</name>
<dbReference type="SMART" id="SM00054">
    <property type="entry name" value="EFh"/>
    <property type="match status" value="1"/>
</dbReference>
<evidence type="ECO:0000313" key="2">
    <source>
        <dbReference type="EMBL" id="KAJ8383793.1"/>
    </source>
</evidence>
<dbReference type="PANTHER" id="PTHR11639:SF126">
    <property type="entry name" value="S100 CALCIUM-BINDING PROTEIN W"/>
    <property type="match status" value="1"/>
</dbReference>
<proteinExistence type="predicted"/>
<keyword evidence="3" id="KW-1185">Reference proteome</keyword>
<dbReference type="EMBL" id="JAINUG010000285">
    <property type="protein sequence ID" value="KAJ8383793.1"/>
    <property type="molecule type" value="Genomic_DNA"/>
</dbReference>
<evidence type="ECO:0000313" key="3">
    <source>
        <dbReference type="Proteomes" id="UP001221898"/>
    </source>
</evidence>
<dbReference type="GO" id="GO:0046914">
    <property type="term" value="F:transition metal ion binding"/>
    <property type="evidence" value="ECO:0007669"/>
    <property type="project" value="InterPro"/>
</dbReference>
<dbReference type="AlphaFoldDB" id="A0AAD7RGM3"/>
<reference evidence="2" key="1">
    <citation type="journal article" date="2023" name="Science">
        <title>Genome structures resolve the early diversification of teleost fishes.</title>
        <authorList>
            <person name="Parey E."/>
            <person name="Louis A."/>
            <person name="Montfort J."/>
            <person name="Bouchez O."/>
            <person name="Roques C."/>
            <person name="Iampietro C."/>
            <person name="Lluch J."/>
            <person name="Castinel A."/>
            <person name="Donnadieu C."/>
            <person name="Desvignes T."/>
            <person name="Floi Bucao C."/>
            <person name="Jouanno E."/>
            <person name="Wen M."/>
            <person name="Mejri S."/>
            <person name="Dirks R."/>
            <person name="Jansen H."/>
            <person name="Henkel C."/>
            <person name="Chen W.J."/>
            <person name="Zahm M."/>
            <person name="Cabau C."/>
            <person name="Klopp C."/>
            <person name="Thompson A.W."/>
            <person name="Robinson-Rechavi M."/>
            <person name="Braasch I."/>
            <person name="Lecointre G."/>
            <person name="Bobe J."/>
            <person name="Postlethwait J.H."/>
            <person name="Berthelot C."/>
            <person name="Roest Crollius H."/>
            <person name="Guiguen Y."/>
        </authorList>
    </citation>
    <scope>NUCLEOTIDE SEQUENCE</scope>
    <source>
        <strain evidence="2">NC1722</strain>
    </source>
</reference>
<dbReference type="InterPro" id="IPR002048">
    <property type="entry name" value="EF_hand_dom"/>
</dbReference>
<organism evidence="2 3">
    <name type="scientific">Aldrovandia affinis</name>
    <dbReference type="NCBI Taxonomy" id="143900"/>
    <lineage>
        <taxon>Eukaryota</taxon>
        <taxon>Metazoa</taxon>
        <taxon>Chordata</taxon>
        <taxon>Craniata</taxon>
        <taxon>Vertebrata</taxon>
        <taxon>Euteleostomi</taxon>
        <taxon>Actinopterygii</taxon>
        <taxon>Neopterygii</taxon>
        <taxon>Teleostei</taxon>
        <taxon>Notacanthiformes</taxon>
        <taxon>Halosauridae</taxon>
        <taxon>Aldrovandia</taxon>
    </lineage>
</organism>
<feature type="domain" description="EF-hand" evidence="1">
    <location>
        <begin position="117"/>
        <end position="152"/>
    </location>
</feature>
<evidence type="ECO:0000259" key="1">
    <source>
        <dbReference type="PROSITE" id="PS50222"/>
    </source>
</evidence>
<dbReference type="PANTHER" id="PTHR11639">
    <property type="entry name" value="S100 CALCIUM-BINDING PROTEIN"/>
    <property type="match status" value="1"/>
</dbReference>
<gene>
    <name evidence="2" type="ORF">AAFF_G00214800</name>
</gene>
<dbReference type="InterPro" id="IPR034325">
    <property type="entry name" value="S-100_dom"/>
</dbReference>
<dbReference type="InterPro" id="IPR013787">
    <property type="entry name" value="S100_Ca-bd_sub"/>
</dbReference>
<dbReference type="Proteomes" id="UP001221898">
    <property type="component" value="Unassembled WGS sequence"/>
</dbReference>
<dbReference type="PROSITE" id="PS50222">
    <property type="entry name" value="EF_HAND_2"/>
    <property type="match status" value="1"/>
</dbReference>
<dbReference type="CDD" id="cd00213">
    <property type="entry name" value="S-100"/>
    <property type="match status" value="1"/>
</dbReference>
<dbReference type="GO" id="GO:0005509">
    <property type="term" value="F:calcium ion binding"/>
    <property type="evidence" value="ECO:0007669"/>
    <property type="project" value="InterPro"/>
</dbReference>
<dbReference type="GO" id="GO:0048306">
    <property type="term" value="F:calcium-dependent protein binding"/>
    <property type="evidence" value="ECO:0007669"/>
    <property type="project" value="TreeGrafter"/>
</dbReference>
<dbReference type="Pfam" id="PF01023">
    <property type="entry name" value="S_100"/>
    <property type="match status" value="1"/>
</dbReference>
<dbReference type="SMART" id="SM01394">
    <property type="entry name" value="S_100"/>
    <property type="match status" value="1"/>
</dbReference>